<keyword evidence="3" id="KW-0732">Signal</keyword>
<reference evidence="5 6" key="1">
    <citation type="submission" date="2019-02" db="EMBL/GenBank/DDBJ databases">
        <title>Deep-cultivation of Planctomycetes and their phenomic and genomic characterization uncovers novel biology.</title>
        <authorList>
            <person name="Wiegand S."/>
            <person name="Jogler M."/>
            <person name="Boedeker C."/>
            <person name="Pinto D."/>
            <person name="Vollmers J."/>
            <person name="Rivas-Marin E."/>
            <person name="Kohn T."/>
            <person name="Peeters S.H."/>
            <person name="Heuer A."/>
            <person name="Rast P."/>
            <person name="Oberbeckmann S."/>
            <person name="Bunk B."/>
            <person name="Jeske O."/>
            <person name="Meyerdierks A."/>
            <person name="Storesund J.E."/>
            <person name="Kallscheuer N."/>
            <person name="Luecker S."/>
            <person name="Lage O.M."/>
            <person name="Pohl T."/>
            <person name="Merkel B.J."/>
            <person name="Hornburger P."/>
            <person name="Mueller R.-W."/>
            <person name="Bruemmer F."/>
            <person name="Labrenz M."/>
            <person name="Spormann A.M."/>
            <person name="Op Den Camp H."/>
            <person name="Overmann J."/>
            <person name="Amann R."/>
            <person name="Jetten M.S.M."/>
            <person name="Mascher T."/>
            <person name="Medema M.H."/>
            <person name="Devos D.P."/>
            <person name="Kaster A.-K."/>
            <person name="Ovreas L."/>
            <person name="Rohde M."/>
            <person name="Galperin M.Y."/>
            <person name="Jogler C."/>
        </authorList>
    </citation>
    <scope>NUCLEOTIDE SEQUENCE [LARGE SCALE GENOMIC DNA]</scope>
    <source>
        <strain evidence="5 6">CA85</strain>
    </source>
</reference>
<comment type="caution">
    <text evidence="5">The sequence shown here is derived from an EMBL/GenBank/DDBJ whole genome shotgun (WGS) entry which is preliminary data.</text>
</comment>
<dbReference type="GO" id="GO:0004423">
    <property type="term" value="F:iduronate-2-sulfatase activity"/>
    <property type="evidence" value="ECO:0007669"/>
    <property type="project" value="TreeGrafter"/>
</dbReference>
<feature type="chain" id="PRO_5022664709" evidence="3">
    <location>
        <begin position="21"/>
        <end position="490"/>
    </location>
</feature>
<organism evidence="5 6">
    <name type="scientific">Allorhodopirellula solitaria</name>
    <dbReference type="NCBI Taxonomy" id="2527987"/>
    <lineage>
        <taxon>Bacteria</taxon>
        <taxon>Pseudomonadati</taxon>
        <taxon>Planctomycetota</taxon>
        <taxon>Planctomycetia</taxon>
        <taxon>Pirellulales</taxon>
        <taxon>Pirellulaceae</taxon>
        <taxon>Allorhodopirellula</taxon>
    </lineage>
</organism>
<dbReference type="OrthoDB" id="237120at2"/>
<accession>A0A5C5WZJ4</accession>
<dbReference type="GO" id="GO:0005737">
    <property type="term" value="C:cytoplasm"/>
    <property type="evidence" value="ECO:0007669"/>
    <property type="project" value="TreeGrafter"/>
</dbReference>
<dbReference type="EC" id="3.1.6.1" evidence="5"/>
<evidence type="ECO:0000256" key="2">
    <source>
        <dbReference type="ARBA" id="ARBA00022801"/>
    </source>
</evidence>
<gene>
    <name evidence="5" type="ORF">CA85_49720</name>
</gene>
<proteinExistence type="predicted"/>
<evidence type="ECO:0000256" key="1">
    <source>
        <dbReference type="ARBA" id="ARBA00022723"/>
    </source>
</evidence>
<keyword evidence="1" id="KW-0479">Metal-binding</keyword>
<dbReference type="AlphaFoldDB" id="A0A5C5WZJ4"/>
<protein>
    <submittedName>
        <fullName evidence="5">Arylsulfatase</fullName>
        <ecNumber evidence="5">3.1.6.1</ecNumber>
    </submittedName>
</protein>
<evidence type="ECO:0000259" key="4">
    <source>
        <dbReference type="Pfam" id="PF00884"/>
    </source>
</evidence>
<dbReference type="PANTHER" id="PTHR45953:SF1">
    <property type="entry name" value="IDURONATE 2-SULFATASE"/>
    <property type="match status" value="1"/>
</dbReference>
<dbReference type="GO" id="GO:0046872">
    <property type="term" value="F:metal ion binding"/>
    <property type="evidence" value="ECO:0007669"/>
    <property type="project" value="UniProtKB-KW"/>
</dbReference>
<dbReference type="Gene3D" id="3.40.720.10">
    <property type="entry name" value="Alkaline Phosphatase, subunit A"/>
    <property type="match status" value="1"/>
</dbReference>
<name>A0A5C5WZJ4_9BACT</name>
<dbReference type="SUPFAM" id="SSF53649">
    <property type="entry name" value="Alkaline phosphatase-like"/>
    <property type="match status" value="1"/>
</dbReference>
<dbReference type="InterPro" id="IPR017850">
    <property type="entry name" value="Alkaline_phosphatase_core_sf"/>
</dbReference>
<dbReference type="Proteomes" id="UP000318053">
    <property type="component" value="Unassembled WGS sequence"/>
</dbReference>
<evidence type="ECO:0000256" key="3">
    <source>
        <dbReference type="SAM" id="SignalP"/>
    </source>
</evidence>
<dbReference type="GO" id="GO:0004065">
    <property type="term" value="F:arylsulfatase activity"/>
    <property type="evidence" value="ECO:0007669"/>
    <property type="project" value="UniProtKB-EC"/>
</dbReference>
<dbReference type="Pfam" id="PF00884">
    <property type="entry name" value="Sulfatase"/>
    <property type="match status" value="1"/>
</dbReference>
<dbReference type="InterPro" id="IPR000917">
    <property type="entry name" value="Sulfatase_N"/>
</dbReference>
<feature type="domain" description="Sulfatase N-terminal" evidence="4">
    <location>
        <begin position="28"/>
        <end position="357"/>
    </location>
</feature>
<evidence type="ECO:0000313" key="5">
    <source>
        <dbReference type="EMBL" id="TWT55345.1"/>
    </source>
</evidence>
<dbReference type="PANTHER" id="PTHR45953">
    <property type="entry name" value="IDURONATE 2-SULFATASE"/>
    <property type="match status" value="1"/>
</dbReference>
<feature type="signal peptide" evidence="3">
    <location>
        <begin position="1"/>
        <end position="20"/>
    </location>
</feature>
<keyword evidence="2 5" id="KW-0378">Hydrolase</keyword>
<evidence type="ECO:0000313" key="6">
    <source>
        <dbReference type="Proteomes" id="UP000318053"/>
    </source>
</evidence>
<dbReference type="CDD" id="cd16031">
    <property type="entry name" value="G6S_like"/>
    <property type="match status" value="1"/>
</dbReference>
<sequence length="490" mass="55113" precursor="true">MRAKLLISIVVVFGSMAASAGRVHAEKPNVVFLFADDQNTYSVGCYGNDDVQTPHMDQLARDGMVFDNHYNTTAICMASRANVFTGMYEYKTGCNFGHGNMRPDVWAKSYPVLLREAGYLTAFAGKFGIVVDGKGLCEDDFDFWGGGPGQTHYETAKNESMAKYADRYPHSTLSYGAFGQDVIRAAAKEDKPFCLSISFKAPHKPATPDPRFHSVYAGKKFSKPANFGREFSDHLSPQSKSGRQYPRFTEWDYDTDYDGEMRKYHQQVYAIDMALGMIRDELKTQGVADNTVVIYTSDNGYICGAHGYGSKVLPMEESSRVPLMIYDPRSLLSGKQIRCDRLTGNIDFAPTMLELAGLSASDNMDGKSLLGLLQNPSEGGHEQMAFINVFGPLATHSLTCLTRQHKFTYWWFGNDQMSPVEELFDTENDPLELVNQANNPEYAATLKQMRGRYDQELTNWKEQSVDYNDYTRYGTLFDRNVPLDDKPLRK</sequence>
<dbReference type="EMBL" id="SJPK01000027">
    <property type="protein sequence ID" value="TWT55345.1"/>
    <property type="molecule type" value="Genomic_DNA"/>
</dbReference>
<keyword evidence="6" id="KW-1185">Reference proteome</keyword>